<feature type="region of interest" description="Disordered" evidence="1">
    <location>
        <begin position="1"/>
        <end position="22"/>
    </location>
</feature>
<accession>A0A0A9Y928</accession>
<evidence type="ECO:0000313" key="3">
    <source>
        <dbReference type="EMBL" id="JAQ15258.1"/>
    </source>
</evidence>
<reference evidence="2" key="2">
    <citation type="submission" date="2014-07" db="EMBL/GenBank/DDBJ databases">
        <authorList>
            <person name="Hull J."/>
        </authorList>
    </citation>
    <scope>NUCLEOTIDE SEQUENCE</scope>
</reference>
<dbReference type="AlphaFoldDB" id="A0A0A9Y928"/>
<name>A0A0A9Y928_LYGHE</name>
<evidence type="ECO:0000313" key="2">
    <source>
        <dbReference type="EMBL" id="JAG28694.1"/>
    </source>
</evidence>
<reference evidence="2" key="1">
    <citation type="journal article" date="2014" name="PLoS ONE">
        <title>Transcriptome-Based Identification of ABC Transporters in the Western Tarnished Plant Bug Lygus hesperus.</title>
        <authorList>
            <person name="Hull J.J."/>
            <person name="Chaney K."/>
            <person name="Geib S.M."/>
            <person name="Fabrick J.A."/>
            <person name="Brent C.S."/>
            <person name="Walsh D."/>
            <person name="Lavine L.C."/>
        </authorList>
    </citation>
    <scope>NUCLEOTIDE SEQUENCE</scope>
</reference>
<sequence length="102" mass="11071">MFARTLTSAESQQLRSSVGHTTNYFCSTPSNTEMSPFLRDFVKLDENAADNNNSNSTNSHDVHLHTLPSFCTSLQSDGGDGLSWAGPRAYSKTLSDAPNEAL</sequence>
<protein>
    <submittedName>
        <fullName evidence="2">Protein fanF</fullName>
    </submittedName>
</protein>
<dbReference type="EMBL" id="GBHO01014910">
    <property type="protein sequence ID" value="JAG28694.1"/>
    <property type="molecule type" value="Transcribed_RNA"/>
</dbReference>
<dbReference type="EMBL" id="GDHC01003371">
    <property type="protein sequence ID" value="JAQ15258.1"/>
    <property type="molecule type" value="Transcribed_RNA"/>
</dbReference>
<evidence type="ECO:0000256" key="1">
    <source>
        <dbReference type="SAM" id="MobiDB-lite"/>
    </source>
</evidence>
<reference evidence="3" key="3">
    <citation type="journal article" date="2016" name="Gigascience">
        <title>De novo construction of an expanded transcriptome assembly for the western tarnished plant bug, Lygus hesperus.</title>
        <authorList>
            <person name="Tassone E.E."/>
            <person name="Geib S.M."/>
            <person name="Hall B."/>
            <person name="Fabrick J.A."/>
            <person name="Brent C.S."/>
            <person name="Hull J.J."/>
        </authorList>
    </citation>
    <scope>NUCLEOTIDE SEQUENCE</scope>
</reference>
<organism evidence="2">
    <name type="scientific">Lygus hesperus</name>
    <name type="common">Western plant bug</name>
    <dbReference type="NCBI Taxonomy" id="30085"/>
    <lineage>
        <taxon>Eukaryota</taxon>
        <taxon>Metazoa</taxon>
        <taxon>Ecdysozoa</taxon>
        <taxon>Arthropoda</taxon>
        <taxon>Hexapoda</taxon>
        <taxon>Insecta</taxon>
        <taxon>Pterygota</taxon>
        <taxon>Neoptera</taxon>
        <taxon>Paraneoptera</taxon>
        <taxon>Hemiptera</taxon>
        <taxon>Heteroptera</taxon>
        <taxon>Panheteroptera</taxon>
        <taxon>Cimicomorpha</taxon>
        <taxon>Miridae</taxon>
        <taxon>Mirini</taxon>
        <taxon>Lygus</taxon>
    </lineage>
</organism>
<gene>
    <name evidence="2" type="primary">fanF</name>
    <name evidence="2" type="ORF">CM83_2356</name>
    <name evidence="3" type="ORF">g.3554</name>
</gene>
<proteinExistence type="predicted"/>